<evidence type="ECO:0000259" key="5">
    <source>
        <dbReference type="PROSITE" id="PS51278"/>
    </source>
</evidence>
<name>A0A0D1DVU7_MYCMD</name>
<dbReference type="GO" id="GO:0004066">
    <property type="term" value="F:asparagine synthase (glutamine-hydrolyzing) activity"/>
    <property type="evidence" value="ECO:0007669"/>
    <property type="project" value="InterPro"/>
</dbReference>
<sequence>MCGIGILIAPVSAAQQGQHSTHSDDAPSPLQRCWPSVLQNIANRGPDCLNTVQHHFRINDSSSAAASWTLSFTSSVLSLRGDGVTQQPLCSIDGRLLLAWNGQIFDWDAPEDESDGDRNRATSSRVRLDSGENDAIVLLDSIQRLLETQHRDGSQVCSVQHALNTALSQVEGPYAFVLLDCLESKLYFGRDPLGRRSLLLHRSPQYSTLSIVSVAAAPLMSAAEEVGASLTEIDCSSLWTIDLLHSPTSPQSLPRLLSRFTSPLLLRELRSPELESIGDTSPEQVRNDFLSVLSESVRRRVTNINTDQPAHEAHVAILFSGGLDCTTLALLADRHVPKEQPIDLLNVGFENVRAIQAAKHEREKRLRSKLKAASKRTRAQQEQLQGQHNCEILQDATDASRDSGAEAEDASEAYSDDVYAVPDRLTGLSSYAELCQLSPTRRWNLVCINVAYSEYTLHRATVSELMAPSCSVMDLSIASALYFASCGRGHVDPNATPYTSPARVLISGLGADELLGGYSRHRQAYHHYSLDGLTAELQLDLDRLPSRNLGRDDRILSAHSKEARYPFLDRRVLDFLTATPVHRKVQLSTIASEGKAGDKRLLRDLACQLGLLRAAELKKRAMQFGTRSAKIDADSKHVKGHHKLT</sequence>
<feature type="compositionally biased region" description="Basic residues" evidence="4">
    <location>
        <begin position="369"/>
        <end position="378"/>
    </location>
</feature>
<dbReference type="RefSeq" id="XP_011390097.1">
    <property type="nucleotide sequence ID" value="XM_011391795.1"/>
</dbReference>
<protein>
    <recommendedName>
        <fullName evidence="5">Glutamine amidotransferase type-2 domain-containing protein</fullName>
    </recommendedName>
</protein>
<dbReference type="PANTHER" id="PTHR45937:SF1">
    <property type="entry name" value="ASPARAGINE SYNTHETASE DOMAIN-CONTAINING PROTEIN 1"/>
    <property type="match status" value="1"/>
</dbReference>
<dbReference type="VEuPathDB" id="FungiDB:UMAG_11090"/>
<keyword evidence="1" id="KW-0028">Amino-acid biosynthesis</keyword>
<evidence type="ECO:0000313" key="6">
    <source>
        <dbReference type="EMBL" id="KIS68409.1"/>
    </source>
</evidence>
<evidence type="ECO:0000256" key="3">
    <source>
        <dbReference type="ARBA" id="ARBA00022962"/>
    </source>
</evidence>
<dbReference type="STRING" id="237631.A0A0D1DVU7"/>
<dbReference type="GeneID" id="23567019"/>
<dbReference type="InterPro" id="IPR001962">
    <property type="entry name" value="Asn_synthase"/>
</dbReference>
<dbReference type="Gene3D" id="3.60.20.10">
    <property type="entry name" value="Glutamine Phosphoribosylpyrophosphate, subunit 1, domain 1"/>
    <property type="match status" value="1"/>
</dbReference>
<dbReference type="InParanoid" id="A0A0D1DVU7"/>
<dbReference type="Gene3D" id="3.40.50.620">
    <property type="entry name" value="HUPs"/>
    <property type="match status" value="1"/>
</dbReference>
<accession>A0A0D1DVU7</accession>
<dbReference type="EMBL" id="CM003148">
    <property type="protein sequence ID" value="KIS68409.1"/>
    <property type="molecule type" value="Genomic_DNA"/>
</dbReference>
<reference evidence="6 7" key="1">
    <citation type="journal article" date="2006" name="Nature">
        <title>Insights from the genome of the biotrophic fungal plant pathogen Ustilago maydis.</title>
        <authorList>
            <person name="Kamper J."/>
            <person name="Kahmann R."/>
            <person name="Bolker M."/>
            <person name="Ma L.J."/>
            <person name="Brefort T."/>
            <person name="Saville B.J."/>
            <person name="Banuett F."/>
            <person name="Kronstad J.W."/>
            <person name="Gold S.E."/>
            <person name="Muller O."/>
            <person name="Perlin M.H."/>
            <person name="Wosten H.A."/>
            <person name="de Vries R."/>
            <person name="Ruiz-Herrera J."/>
            <person name="Reynaga-Pena C.G."/>
            <person name="Snetselaar K."/>
            <person name="McCann M."/>
            <person name="Perez-Martin J."/>
            <person name="Feldbrugge M."/>
            <person name="Basse C.W."/>
            <person name="Steinberg G."/>
            <person name="Ibeas J.I."/>
            <person name="Holloman W."/>
            <person name="Guzman P."/>
            <person name="Farman M."/>
            <person name="Stajich J.E."/>
            <person name="Sentandreu R."/>
            <person name="Gonzalez-Prieto J.M."/>
            <person name="Kennell J.C."/>
            <person name="Molina L."/>
            <person name="Schirawski J."/>
            <person name="Mendoza-Mendoza A."/>
            <person name="Greilinger D."/>
            <person name="Munch K."/>
            <person name="Rossel N."/>
            <person name="Scherer M."/>
            <person name="Vranes M."/>
            <person name="Ladendorf O."/>
            <person name="Vincon V."/>
            <person name="Fuchs U."/>
            <person name="Sandrock B."/>
            <person name="Meng S."/>
            <person name="Ho E.C."/>
            <person name="Cahill M.J."/>
            <person name="Boyce K.J."/>
            <person name="Klose J."/>
            <person name="Klosterman S.J."/>
            <person name="Deelstra H.J."/>
            <person name="Ortiz-Castellanos L."/>
            <person name="Li W."/>
            <person name="Sanchez-Alonso P."/>
            <person name="Schreier P.H."/>
            <person name="Hauser-Hahn I."/>
            <person name="Vaupel M."/>
            <person name="Koopmann E."/>
            <person name="Friedrich G."/>
            <person name="Voss H."/>
            <person name="Schluter T."/>
            <person name="Margolis J."/>
            <person name="Platt D."/>
            <person name="Swimmer C."/>
            <person name="Gnirke A."/>
            <person name="Chen F."/>
            <person name="Vysotskaia V."/>
            <person name="Mannhaupt G."/>
            <person name="Guldener U."/>
            <person name="Munsterkotter M."/>
            <person name="Haase D."/>
            <person name="Oesterheld M."/>
            <person name="Mewes H.W."/>
            <person name="Mauceli E.W."/>
            <person name="DeCaprio D."/>
            <person name="Wade C.M."/>
            <person name="Butler J."/>
            <person name="Young S."/>
            <person name="Jaffe D.B."/>
            <person name="Calvo S."/>
            <person name="Nusbaum C."/>
            <person name="Galagan J."/>
            <person name="Birren B.W."/>
        </authorList>
    </citation>
    <scope>NUCLEOTIDE SEQUENCE [LARGE SCALE GENOMIC DNA]</scope>
    <source>
        <strain evidence="7">DSM 14603 / FGSC 9021 / UM521</strain>
    </source>
</reference>
<evidence type="ECO:0000256" key="2">
    <source>
        <dbReference type="ARBA" id="ARBA00022888"/>
    </source>
</evidence>
<dbReference type="KEGG" id="uma:UMAG_11090"/>
<dbReference type="eggNOG" id="KOG0573">
    <property type="taxonomic scope" value="Eukaryota"/>
</dbReference>
<feature type="region of interest" description="Disordered" evidence="4">
    <location>
        <begin position="369"/>
        <end position="391"/>
    </location>
</feature>
<evidence type="ECO:0000313" key="7">
    <source>
        <dbReference type="Proteomes" id="UP000000561"/>
    </source>
</evidence>
<dbReference type="Proteomes" id="UP000000561">
    <property type="component" value="Chromosome 9"/>
</dbReference>
<dbReference type="SUPFAM" id="SSF56235">
    <property type="entry name" value="N-terminal nucleophile aminohydrolases (Ntn hydrolases)"/>
    <property type="match status" value="1"/>
</dbReference>
<dbReference type="InterPro" id="IPR014729">
    <property type="entry name" value="Rossmann-like_a/b/a_fold"/>
</dbReference>
<evidence type="ECO:0000256" key="1">
    <source>
        <dbReference type="ARBA" id="ARBA00022605"/>
    </source>
</evidence>
<dbReference type="InterPro" id="IPR029055">
    <property type="entry name" value="Ntn_hydrolases_N"/>
</dbReference>
<dbReference type="CDD" id="cd03766">
    <property type="entry name" value="Gn_AT_II_novel"/>
    <property type="match status" value="1"/>
</dbReference>
<dbReference type="GO" id="GO:0006529">
    <property type="term" value="P:asparagine biosynthetic process"/>
    <property type="evidence" value="ECO:0007669"/>
    <property type="project" value="UniProtKB-KW"/>
</dbReference>
<dbReference type="OrthoDB" id="10252281at2759"/>
<proteinExistence type="predicted"/>
<evidence type="ECO:0000256" key="4">
    <source>
        <dbReference type="SAM" id="MobiDB-lite"/>
    </source>
</evidence>
<organism evidence="6 7">
    <name type="scientific">Mycosarcoma maydis</name>
    <name type="common">Corn smut fungus</name>
    <name type="synonym">Ustilago maydis</name>
    <dbReference type="NCBI Taxonomy" id="5270"/>
    <lineage>
        <taxon>Eukaryota</taxon>
        <taxon>Fungi</taxon>
        <taxon>Dikarya</taxon>
        <taxon>Basidiomycota</taxon>
        <taxon>Ustilaginomycotina</taxon>
        <taxon>Ustilaginomycetes</taxon>
        <taxon>Ustilaginales</taxon>
        <taxon>Ustilaginaceae</taxon>
        <taxon>Mycosarcoma</taxon>
    </lineage>
</organism>
<dbReference type="FunCoup" id="A0A0D1DVU7">
    <property type="interactions" value="302"/>
</dbReference>
<dbReference type="PANTHER" id="PTHR45937">
    <property type="entry name" value="ASPARAGINE SYNTHETASE DOMAIN-CONTAINING PROTEIN 1"/>
    <property type="match status" value="1"/>
</dbReference>
<gene>
    <name evidence="6" type="ORF">UMAG_11090</name>
</gene>
<feature type="domain" description="Glutamine amidotransferase type-2" evidence="5">
    <location>
        <begin position="2"/>
        <end position="244"/>
    </location>
</feature>
<dbReference type="PROSITE" id="PS51278">
    <property type="entry name" value="GATASE_TYPE_2"/>
    <property type="match status" value="1"/>
</dbReference>
<dbReference type="AlphaFoldDB" id="A0A0D1DVU7"/>
<dbReference type="InterPro" id="IPR017932">
    <property type="entry name" value="GATase_2_dom"/>
</dbReference>
<dbReference type="Pfam" id="PF00733">
    <property type="entry name" value="Asn_synthase"/>
    <property type="match status" value="1"/>
</dbReference>
<dbReference type="InterPro" id="IPR051857">
    <property type="entry name" value="Asn_synthetase_domain"/>
</dbReference>
<keyword evidence="7" id="KW-1185">Reference proteome</keyword>
<dbReference type="CDD" id="cd01991">
    <property type="entry name" value="Asn_synthase_B_C"/>
    <property type="match status" value="1"/>
</dbReference>
<keyword evidence="3" id="KW-0315">Glutamine amidotransferase</keyword>
<dbReference type="SUPFAM" id="SSF52402">
    <property type="entry name" value="Adenine nucleotide alpha hydrolases-like"/>
    <property type="match status" value="1"/>
</dbReference>
<keyword evidence="2" id="KW-0061">Asparagine biosynthesis</keyword>